<proteinExistence type="predicted"/>
<dbReference type="OMA" id="CISLMYD"/>
<evidence type="ECO:0000313" key="3">
    <source>
        <dbReference type="WBParaSite" id="NBR_0001380201-mRNA-1"/>
    </source>
</evidence>
<sequence>MSFDVVGACSCVRELQSKCGFLLIAPRREPDSYVSYILDDPDFGRMAYTISILLMFSLMESLLEAMRFREELDLQERQRRRLMKAKTKQRRTTSSTISEIPRVVVTAAGDAVVEDRSRTPCISLMYDFTEEPNDVDQMMSCRCSVSLDMDQIQPLTAPLFGVQGHSLSLET</sequence>
<evidence type="ECO:0000313" key="1">
    <source>
        <dbReference type="EMBL" id="VDL77392.1"/>
    </source>
</evidence>
<dbReference type="Proteomes" id="UP000271162">
    <property type="component" value="Unassembled WGS sequence"/>
</dbReference>
<organism evidence="3">
    <name type="scientific">Nippostrongylus brasiliensis</name>
    <name type="common">Rat hookworm</name>
    <dbReference type="NCBI Taxonomy" id="27835"/>
    <lineage>
        <taxon>Eukaryota</taxon>
        <taxon>Metazoa</taxon>
        <taxon>Ecdysozoa</taxon>
        <taxon>Nematoda</taxon>
        <taxon>Chromadorea</taxon>
        <taxon>Rhabditida</taxon>
        <taxon>Rhabditina</taxon>
        <taxon>Rhabditomorpha</taxon>
        <taxon>Strongyloidea</taxon>
        <taxon>Heligmosomidae</taxon>
        <taxon>Nippostrongylus</taxon>
    </lineage>
</organism>
<dbReference type="AlphaFoldDB" id="A0A0N4YBG7"/>
<dbReference type="WBParaSite" id="NBR_0001380201-mRNA-1">
    <property type="protein sequence ID" value="NBR_0001380201-mRNA-1"/>
    <property type="gene ID" value="NBR_0001380201"/>
</dbReference>
<keyword evidence="2" id="KW-1185">Reference proteome</keyword>
<reference evidence="1 2" key="2">
    <citation type="submission" date="2018-11" db="EMBL/GenBank/DDBJ databases">
        <authorList>
            <consortium name="Pathogen Informatics"/>
        </authorList>
    </citation>
    <scope>NUCLEOTIDE SEQUENCE [LARGE SCALE GENOMIC DNA]</scope>
</reference>
<evidence type="ECO:0000313" key="2">
    <source>
        <dbReference type="Proteomes" id="UP000271162"/>
    </source>
</evidence>
<dbReference type="EMBL" id="UYSL01021147">
    <property type="protein sequence ID" value="VDL77392.1"/>
    <property type="molecule type" value="Genomic_DNA"/>
</dbReference>
<name>A0A0N4YBG7_NIPBR</name>
<reference evidence="3" key="1">
    <citation type="submission" date="2017-02" db="UniProtKB">
        <authorList>
            <consortium name="WormBaseParasite"/>
        </authorList>
    </citation>
    <scope>IDENTIFICATION</scope>
</reference>
<gene>
    <name evidence="1" type="ORF">NBR_LOCUS13803</name>
</gene>
<protein>
    <submittedName>
        <fullName evidence="3">UBX domain-containing protein</fullName>
    </submittedName>
</protein>
<accession>A0A0N4YBG7</accession>